<dbReference type="PANTHER" id="PTHR10578">
    <property type="entry name" value="S -2-HYDROXY-ACID OXIDASE-RELATED"/>
    <property type="match status" value="1"/>
</dbReference>
<feature type="active site" description="Proton acceptor" evidence="6">
    <location>
        <position position="265"/>
    </location>
</feature>
<feature type="binding site" evidence="7">
    <location>
        <begin position="90"/>
        <end position="92"/>
    </location>
    <ligand>
        <name>FMN</name>
        <dbReference type="ChEBI" id="CHEBI:58210"/>
    </ligand>
</feature>
<dbReference type="PIRSF" id="PIRSF000138">
    <property type="entry name" value="Al-hdrx_acd_dh"/>
    <property type="match status" value="1"/>
</dbReference>
<feature type="binding site" evidence="7">
    <location>
        <position position="241"/>
    </location>
    <ligand>
        <name>FMN</name>
        <dbReference type="ChEBI" id="CHEBI:58210"/>
    </ligand>
</feature>
<dbReference type="FunFam" id="3.20.20.70:FF:000029">
    <property type="entry name" value="L-lactate dehydrogenase"/>
    <property type="match status" value="1"/>
</dbReference>
<dbReference type="InterPro" id="IPR037396">
    <property type="entry name" value="FMN_HAD"/>
</dbReference>
<dbReference type="InterPro" id="IPR013785">
    <property type="entry name" value="Aldolase_TIM"/>
</dbReference>
<comment type="caution">
    <text evidence="9">The sequence shown here is derived from an EMBL/GenBank/DDBJ whole genome shotgun (WGS) entry which is preliminary data.</text>
</comment>
<evidence type="ECO:0000259" key="8">
    <source>
        <dbReference type="PROSITE" id="PS51349"/>
    </source>
</evidence>
<comment type="cofactor">
    <cofactor evidence="1">
        <name>FMN</name>
        <dbReference type="ChEBI" id="CHEBI:58210"/>
    </cofactor>
</comment>
<keyword evidence="3 7" id="KW-0288">FMN</keyword>
<dbReference type="Pfam" id="PF01070">
    <property type="entry name" value="FMN_dh"/>
    <property type="match status" value="1"/>
</dbReference>
<feature type="binding site" evidence="7">
    <location>
        <position position="178"/>
    </location>
    <ligand>
        <name>glyoxylate</name>
        <dbReference type="ChEBI" id="CHEBI:36655"/>
    </ligand>
</feature>
<dbReference type="RefSeq" id="WP_188517248.1">
    <property type="nucleotide sequence ID" value="NZ_BMES01000001.1"/>
</dbReference>
<evidence type="ECO:0000256" key="6">
    <source>
        <dbReference type="PIRSR" id="PIRSR000138-1"/>
    </source>
</evidence>
<feature type="binding site" evidence="7">
    <location>
        <position position="143"/>
    </location>
    <ligand>
        <name>glyoxylate</name>
        <dbReference type="ChEBI" id="CHEBI:36655"/>
    </ligand>
</feature>
<dbReference type="PROSITE" id="PS51349">
    <property type="entry name" value="FMN_HYDROXY_ACID_DH_2"/>
    <property type="match status" value="1"/>
</dbReference>
<evidence type="ECO:0000256" key="5">
    <source>
        <dbReference type="ARBA" id="ARBA00024042"/>
    </source>
</evidence>
<dbReference type="SUPFAM" id="SSF51395">
    <property type="entry name" value="FMN-linked oxidoreductases"/>
    <property type="match status" value="1"/>
</dbReference>
<comment type="similarity">
    <text evidence="5">Belongs to the FMN-dependent alpha-hydroxy acid dehydrogenase family.</text>
</comment>
<reference evidence="9" key="1">
    <citation type="journal article" date="2014" name="Int. J. Syst. Evol. Microbiol.">
        <title>Complete genome sequence of Corynebacterium casei LMG S-19264T (=DSM 44701T), isolated from a smear-ripened cheese.</title>
        <authorList>
            <consortium name="US DOE Joint Genome Institute (JGI-PGF)"/>
            <person name="Walter F."/>
            <person name="Albersmeier A."/>
            <person name="Kalinowski J."/>
            <person name="Ruckert C."/>
        </authorList>
    </citation>
    <scope>NUCLEOTIDE SEQUENCE</scope>
    <source>
        <strain evidence="9">CGMCC 1.12214</strain>
    </source>
</reference>
<feature type="binding site" evidence="7">
    <location>
        <position position="263"/>
    </location>
    <ligand>
        <name>glyoxylate</name>
        <dbReference type="ChEBI" id="CHEBI:36655"/>
    </ligand>
</feature>
<proteinExistence type="inferred from homology"/>
<evidence type="ECO:0000256" key="4">
    <source>
        <dbReference type="ARBA" id="ARBA00023002"/>
    </source>
</evidence>
<feature type="domain" description="FMN hydroxy acid dehydrogenase" evidence="8">
    <location>
        <begin position="11"/>
        <end position="366"/>
    </location>
</feature>
<dbReference type="Gene3D" id="3.20.20.70">
    <property type="entry name" value="Aldolase class I"/>
    <property type="match status" value="1"/>
</dbReference>
<feature type="binding site" evidence="7">
    <location>
        <position position="141"/>
    </location>
    <ligand>
        <name>FMN</name>
        <dbReference type="ChEBI" id="CHEBI:58210"/>
    </ligand>
</feature>
<sequence length="366" mass="37459">MTGLRPPPLDRIPSTLSCLADYESLARERLDDGAWAHVAGAAADGLTAQRNREAFDRLTVRPRILRDVAGGATAVTLLGRRLAHPVLLAPIAYQRLFHPDGERATAMAAEAVDAVMVVSTLASETLEAIAQAGGAGQRWFQLYWQGDRAATLALCERAQAAGCEALVLTVDSPVTAFRNDLRRAGFRLPDGVSAANLPDGRMPPPGGAGRHPVFDGAMAAAPRWADVAWLCGAQPLPVLVKGVLHPDDAAEAVALGCAGVVVSNHGGRTLDGTPASIEALPAVAAGVAGRGAVLLDGGVRRGTDILKARALGADAVLIGRPATMALAAAGALGVAHAVKLLVEELAVAMALCGLASLDDAGPELLG</sequence>
<accession>A0A917I5G2</accession>
<feature type="binding site" evidence="7">
    <location>
        <begin position="319"/>
        <end position="320"/>
    </location>
    <ligand>
        <name>FMN</name>
        <dbReference type="ChEBI" id="CHEBI:58210"/>
    </ligand>
</feature>
<feature type="binding site" evidence="7">
    <location>
        <position position="265"/>
    </location>
    <ligand>
        <name>glyoxylate</name>
        <dbReference type="ChEBI" id="CHEBI:36655"/>
    </ligand>
</feature>
<gene>
    <name evidence="9" type="ORF">GCM10007036_17500</name>
</gene>
<dbReference type="PANTHER" id="PTHR10578:SF107">
    <property type="entry name" value="2-HYDROXYACID OXIDASE 1"/>
    <property type="match status" value="1"/>
</dbReference>
<feature type="binding site" evidence="7">
    <location>
        <position position="119"/>
    </location>
    <ligand>
        <name>FMN</name>
        <dbReference type="ChEBI" id="CHEBI:58210"/>
    </ligand>
</feature>
<evidence type="ECO:0000256" key="7">
    <source>
        <dbReference type="PIRSR" id="PIRSR000138-2"/>
    </source>
</evidence>
<dbReference type="InterPro" id="IPR012133">
    <property type="entry name" value="Alpha-hydoxy_acid_DH_FMN"/>
</dbReference>
<dbReference type="Proteomes" id="UP000603912">
    <property type="component" value="Unassembled WGS sequence"/>
</dbReference>
<dbReference type="AlphaFoldDB" id="A0A917I5G2"/>
<keyword evidence="4" id="KW-0560">Oxidoreductase</keyword>
<name>A0A917I5G2_9HYPH</name>
<reference evidence="9" key="2">
    <citation type="submission" date="2020-09" db="EMBL/GenBank/DDBJ databases">
        <authorList>
            <person name="Sun Q."/>
            <person name="Zhou Y."/>
        </authorList>
    </citation>
    <scope>NUCLEOTIDE SEQUENCE</scope>
    <source>
        <strain evidence="9">CGMCC 1.12214</strain>
    </source>
</reference>
<keyword evidence="2 7" id="KW-0285">Flavoprotein</keyword>
<dbReference type="GO" id="GO:0016614">
    <property type="term" value="F:oxidoreductase activity, acting on CH-OH group of donors"/>
    <property type="evidence" value="ECO:0007669"/>
    <property type="project" value="UniProtKB-ARBA"/>
</dbReference>
<evidence type="ECO:0000313" key="9">
    <source>
        <dbReference type="EMBL" id="GGH16647.1"/>
    </source>
</evidence>
<evidence type="ECO:0000256" key="3">
    <source>
        <dbReference type="ARBA" id="ARBA00022643"/>
    </source>
</evidence>
<protein>
    <submittedName>
        <fullName evidence="9">Alpha-hydroxy-acid oxidizing enzyme</fullName>
    </submittedName>
</protein>
<evidence type="ECO:0000313" key="10">
    <source>
        <dbReference type="Proteomes" id="UP000603912"/>
    </source>
</evidence>
<dbReference type="InterPro" id="IPR000262">
    <property type="entry name" value="FMN-dep_DH"/>
</dbReference>
<feature type="binding site" evidence="7">
    <location>
        <position position="268"/>
    </location>
    <ligand>
        <name>glyoxylate</name>
        <dbReference type="ChEBI" id="CHEBI:36655"/>
    </ligand>
</feature>
<keyword evidence="10" id="KW-1185">Reference proteome</keyword>
<organism evidence="9 10">
    <name type="scientific">Alsobacter metallidurans</name>
    <dbReference type="NCBI Taxonomy" id="340221"/>
    <lineage>
        <taxon>Bacteria</taxon>
        <taxon>Pseudomonadati</taxon>
        <taxon>Pseudomonadota</taxon>
        <taxon>Alphaproteobacteria</taxon>
        <taxon>Hyphomicrobiales</taxon>
        <taxon>Alsobacteraceae</taxon>
        <taxon>Alsobacter</taxon>
    </lineage>
</organism>
<dbReference type="CDD" id="cd02809">
    <property type="entry name" value="alpha_hydroxyacid_oxid_FMN"/>
    <property type="match status" value="1"/>
</dbReference>
<feature type="binding site" evidence="7">
    <location>
        <position position="169"/>
    </location>
    <ligand>
        <name>FMN</name>
        <dbReference type="ChEBI" id="CHEBI:58210"/>
    </ligand>
</feature>
<dbReference type="EMBL" id="BMES01000001">
    <property type="protein sequence ID" value="GGH16647.1"/>
    <property type="molecule type" value="Genomic_DNA"/>
</dbReference>
<dbReference type="GO" id="GO:0010181">
    <property type="term" value="F:FMN binding"/>
    <property type="evidence" value="ECO:0007669"/>
    <property type="project" value="InterPro"/>
</dbReference>
<evidence type="ECO:0000256" key="1">
    <source>
        <dbReference type="ARBA" id="ARBA00001917"/>
    </source>
</evidence>
<feature type="binding site" evidence="7">
    <location>
        <begin position="296"/>
        <end position="300"/>
    </location>
    <ligand>
        <name>FMN</name>
        <dbReference type="ChEBI" id="CHEBI:58210"/>
    </ligand>
</feature>
<evidence type="ECO:0000256" key="2">
    <source>
        <dbReference type="ARBA" id="ARBA00022630"/>
    </source>
</evidence>